<feature type="compositionally biased region" description="Basic and acidic residues" evidence="1">
    <location>
        <begin position="24"/>
        <end position="53"/>
    </location>
</feature>
<name>A0A4P8ECY7_9RHOB</name>
<accession>A0A4P8ECY7</accession>
<dbReference type="Proteomes" id="UP000298631">
    <property type="component" value="Chromosome"/>
</dbReference>
<evidence type="ECO:0000313" key="3">
    <source>
        <dbReference type="Proteomes" id="UP000298631"/>
    </source>
</evidence>
<dbReference type="EMBL" id="CP039964">
    <property type="protein sequence ID" value="QCO54642.1"/>
    <property type="molecule type" value="Genomic_DNA"/>
</dbReference>
<dbReference type="KEGG" id="pseb:EOK75_01745"/>
<dbReference type="RefSeq" id="WP_137192317.1">
    <property type="nucleotide sequence ID" value="NZ_CP039964.1"/>
</dbReference>
<organism evidence="2 3">
    <name type="scientific">Pseudorhodobacter turbinis</name>
    <dbReference type="NCBI Taxonomy" id="2500533"/>
    <lineage>
        <taxon>Bacteria</taxon>
        <taxon>Pseudomonadati</taxon>
        <taxon>Pseudomonadota</taxon>
        <taxon>Alphaproteobacteria</taxon>
        <taxon>Rhodobacterales</taxon>
        <taxon>Paracoccaceae</taxon>
        <taxon>Pseudorhodobacter</taxon>
    </lineage>
</organism>
<feature type="region of interest" description="Disordered" evidence="1">
    <location>
        <begin position="1"/>
        <end position="62"/>
    </location>
</feature>
<keyword evidence="3" id="KW-1185">Reference proteome</keyword>
<gene>
    <name evidence="2" type="ORF">EOK75_01745</name>
</gene>
<sequence>MSDKEKNHQSISNDTEMPFPLDGSELHFELKNQPGEKGDPDHAGREDSSKSETTDPIQDAAD</sequence>
<dbReference type="OrthoDB" id="7889146at2"/>
<proteinExistence type="predicted"/>
<reference evidence="2 3" key="1">
    <citation type="submission" date="2019-05" db="EMBL/GenBank/DDBJ databases">
        <title>Pseudorhodobacter turbinis sp. nov., isolated from the gut of the Korean turban shell.</title>
        <authorList>
            <person name="Jeong Y.-S."/>
            <person name="Kang W.-R."/>
            <person name="Bae J.-W."/>
        </authorList>
    </citation>
    <scope>NUCLEOTIDE SEQUENCE [LARGE SCALE GENOMIC DNA]</scope>
    <source>
        <strain evidence="2 3">S12M18</strain>
    </source>
</reference>
<protein>
    <submittedName>
        <fullName evidence="2">Uncharacterized protein</fullName>
    </submittedName>
</protein>
<dbReference type="AlphaFoldDB" id="A0A4P8ECY7"/>
<evidence type="ECO:0000256" key="1">
    <source>
        <dbReference type="SAM" id="MobiDB-lite"/>
    </source>
</evidence>
<evidence type="ECO:0000313" key="2">
    <source>
        <dbReference type="EMBL" id="QCO54642.1"/>
    </source>
</evidence>